<sequence length="118" mass="13083">MGMFDRPKAQAALEQLLAQERHNLLAGRFNGLEATLRAKTRLLDRLRSERTDPRQLEALRTKALRNQALLAAAGKGIEAARDRLAAIQATPDPMRTYARDGTTAAIAPPNRQDVNRRA</sequence>
<protein>
    <recommendedName>
        <fullName evidence="3">Flagellar biosynthesis protein FlgN</fullName>
    </recommendedName>
</protein>
<accession>A0ABQ1QCF2</accession>
<dbReference type="EMBL" id="BMGI01000001">
    <property type="protein sequence ID" value="GGD22942.1"/>
    <property type="molecule type" value="Genomic_DNA"/>
</dbReference>
<reference evidence="2" key="1">
    <citation type="journal article" date="2019" name="Int. J. Syst. Evol. Microbiol.">
        <title>The Global Catalogue of Microorganisms (GCM) 10K type strain sequencing project: providing services to taxonomists for standard genome sequencing and annotation.</title>
        <authorList>
            <consortium name="The Broad Institute Genomics Platform"/>
            <consortium name="The Broad Institute Genome Sequencing Center for Infectious Disease"/>
            <person name="Wu L."/>
            <person name="Ma J."/>
        </authorList>
    </citation>
    <scope>NUCLEOTIDE SEQUENCE [LARGE SCALE GENOMIC DNA]</scope>
    <source>
        <strain evidence="2">CGMCC 1.12922</strain>
    </source>
</reference>
<comment type="caution">
    <text evidence="1">The sequence shown here is derived from an EMBL/GenBank/DDBJ whole genome shotgun (WGS) entry which is preliminary data.</text>
</comment>
<keyword evidence="2" id="KW-1185">Reference proteome</keyword>
<evidence type="ECO:0000313" key="2">
    <source>
        <dbReference type="Proteomes" id="UP000617355"/>
    </source>
</evidence>
<dbReference type="Proteomes" id="UP000617355">
    <property type="component" value="Unassembled WGS sequence"/>
</dbReference>
<gene>
    <name evidence="1" type="ORF">GCM10011358_04370</name>
</gene>
<organism evidence="1 2">
    <name type="scientific">Sinisalibacter lacisalsi</name>
    <dbReference type="NCBI Taxonomy" id="1526570"/>
    <lineage>
        <taxon>Bacteria</taxon>
        <taxon>Pseudomonadati</taxon>
        <taxon>Pseudomonadota</taxon>
        <taxon>Alphaproteobacteria</taxon>
        <taxon>Rhodobacterales</taxon>
        <taxon>Roseobacteraceae</taxon>
        <taxon>Sinisalibacter</taxon>
    </lineage>
</organism>
<evidence type="ECO:0008006" key="3">
    <source>
        <dbReference type="Google" id="ProtNLM"/>
    </source>
</evidence>
<evidence type="ECO:0000313" key="1">
    <source>
        <dbReference type="EMBL" id="GGD22942.1"/>
    </source>
</evidence>
<name>A0ABQ1QCF2_9RHOB</name>
<dbReference type="RefSeq" id="WP_188525967.1">
    <property type="nucleotide sequence ID" value="NZ_BMGI01000001.1"/>
</dbReference>
<proteinExistence type="predicted"/>